<dbReference type="HOGENOM" id="CLU_1597290_0_0_1"/>
<accession>D8S8K6</accession>
<reference evidence="1 2" key="1">
    <citation type="journal article" date="2011" name="Science">
        <title>The Selaginella genome identifies genetic changes associated with the evolution of vascular plants.</title>
        <authorList>
            <person name="Banks J.A."/>
            <person name="Nishiyama T."/>
            <person name="Hasebe M."/>
            <person name="Bowman J.L."/>
            <person name="Gribskov M."/>
            <person name="dePamphilis C."/>
            <person name="Albert V.A."/>
            <person name="Aono N."/>
            <person name="Aoyama T."/>
            <person name="Ambrose B.A."/>
            <person name="Ashton N.W."/>
            <person name="Axtell M.J."/>
            <person name="Barker E."/>
            <person name="Barker M.S."/>
            <person name="Bennetzen J.L."/>
            <person name="Bonawitz N.D."/>
            <person name="Chapple C."/>
            <person name="Cheng C."/>
            <person name="Correa L.G."/>
            <person name="Dacre M."/>
            <person name="DeBarry J."/>
            <person name="Dreyer I."/>
            <person name="Elias M."/>
            <person name="Engstrom E.M."/>
            <person name="Estelle M."/>
            <person name="Feng L."/>
            <person name="Finet C."/>
            <person name="Floyd S.K."/>
            <person name="Frommer W.B."/>
            <person name="Fujita T."/>
            <person name="Gramzow L."/>
            <person name="Gutensohn M."/>
            <person name="Harholt J."/>
            <person name="Hattori M."/>
            <person name="Heyl A."/>
            <person name="Hirai T."/>
            <person name="Hiwatashi Y."/>
            <person name="Ishikawa M."/>
            <person name="Iwata M."/>
            <person name="Karol K.G."/>
            <person name="Koehler B."/>
            <person name="Kolukisaoglu U."/>
            <person name="Kubo M."/>
            <person name="Kurata T."/>
            <person name="Lalonde S."/>
            <person name="Li K."/>
            <person name="Li Y."/>
            <person name="Litt A."/>
            <person name="Lyons E."/>
            <person name="Manning G."/>
            <person name="Maruyama T."/>
            <person name="Michael T.P."/>
            <person name="Mikami K."/>
            <person name="Miyazaki S."/>
            <person name="Morinaga S."/>
            <person name="Murata T."/>
            <person name="Mueller-Roeber B."/>
            <person name="Nelson D.R."/>
            <person name="Obara M."/>
            <person name="Oguri Y."/>
            <person name="Olmstead R.G."/>
            <person name="Onodera N."/>
            <person name="Petersen B.L."/>
            <person name="Pils B."/>
            <person name="Prigge M."/>
            <person name="Rensing S.A."/>
            <person name="Riano-Pachon D.M."/>
            <person name="Roberts A.W."/>
            <person name="Sato Y."/>
            <person name="Scheller H.V."/>
            <person name="Schulz B."/>
            <person name="Schulz C."/>
            <person name="Shakirov E.V."/>
            <person name="Shibagaki N."/>
            <person name="Shinohara N."/>
            <person name="Shippen D.E."/>
            <person name="Soerensen I."/>
            <person name="Sotooka R."/>
            <person name="Sugimoto N."/>
            <person name="Sugita M."/>
            <person name="Sumikawa N."/>
            <person name="Tanurdzic M."/>
            <person name="Theissen G."/>
            <person name="Ulvskov P."/>
            <person name="Wakazuki S."/>
            <person name="Weng J.K."/>
            <person name="Willats W.W."/>
            <person name="Wipf D."/>
            <person name="Wolf P.G."/>
            <person name="Yang L."/>
            <person name="Zimmer A.D."/>
            <person name="Zhu Q."/>
            <person name="Mitros T."/>
            <person name="Hellsten U."/>
            <person name="Loque D."/>
            <person name="Otillar R."/>
            <person name="Salamov A."/>
            <person name="Schmutz J."/>
            <person name="Shapiro H."/>
            <person name="Lindquist E."/>
            <person name="Lucas S."/>
            <person name="Rokhsar D."/>
            <person name="Grigoriev I.V."/>
        </authorList>
    </citation>
    <scope>NUCLEOTIDE SEQUENCE [LARGE SCALE GENOMIC DNA]</scope>
</reference>
<organism evidence="2">
    <name type="scientific">Selaginella moellendorffii</name>
    <name type="common">Spikemoss</name>
    <dbReference type="NCBI Taxonomy" id="88036"/>
    <lineage>
        <taxon>Eukaryota</taxon>
        <taxon>Viridiplantae</taxon>
        <taxon>Streptophyta</taxon>
        <taxon>Embryophyta</taxon>
        <taxon>Tracheophyta</taxon>
        <taxon>Lycopodiopsida</taxon>
        <taxon>Selaginellales</taxon>
        <taxon>Selaginellaceae</taxon>
        <taxon>Selaginella</taxon>
    </lineage>
</organism>
<gene>
    <name evidence="1" type="ORF">SELMODRAFT_419331</name>
</gene>
<dbReference type="EMBL" id="GL377607">
    <property type="protein sequence ID" value="EFJ19058.1"/>
    <property type="molecule type" value="Genomic_DNA"/>
</dbReference>
<proteinExistence type="predicted"/>
<dbReference type="AlphaFoldDB" id="D8S8K6"/>
<evidence type="ECO:0000313" key="1">
    <source>
        <dbReference type="EMBL" id="EFJ19058.1"/>
    </source>
</evidence>
<protein>
    <submittedName>
        <fullName evidence="1">Uncharacterized protein</fullName>
    </submittedName>
</protein>
<dbReference type="KEGG" id="smo:SELMODRAFT_419331"/>
<name>D8S8K6_SELML</name>
<dbReference type="Proteomes" id="UP000001514">
    <property type="component" value="Unassembled WGS sequence"/>
</dbReference>
<dbReference type="Gramene" id="EFJ19058">
    <property type="protein sequence ID" value="EFJ19058"/>
    <property type="gene ID" value="SELMODRAFT_419331"/>
</dbReference>
<keyword evidence="2" id="KW-1185">Reference proteome</keyword>
<sequence length="167" mass="19063">MEVFIKDIKAAETYVGTVQENLYWKAIDVGSYLGEKLYHVGSSICTTTMRSLKDTSKGEVHWQDYLEHGMKLCQCIWEPDESYDALSRVYQHAARFVLSHCTTQGSTLRSTMFFTDNAYESCDIYVEIKDDLSKLEEAHGQVLDRAEKGRKGARVERKMFAKVAVPS</sequence>
<evidence type="ECO:0000313" key="2">
    <source>
        <dbReference type="Proteomes" id="UP000001514"/>
    </source>
</evidence>
<dbReference type="InParanoid" id="D8S8K6"/>